<reference evidence="1 2" key="1">
    <citation type="submission" date="2023-12" db="EMBL/GenBank/DDBJ databases">
        <title>the genome sequence of Hyalangium sp. s54d21.</title>
        <authorList>
            <person name="Zhang X."/>
        </authorList>
    </citation>
    <scope>NUCLEOTIDE SEQUENCE [LARGE SCALE GENOMIC DNA]</scope>
    <source>
        <strain evidence="2">s54d21</strain>
    </source>
</reference>
<comment type="caution">
    <text evidence="1">The sequence shown here is derived from an EMBL/GenBank/DDBJ whole genome shotgun (WGS) entry which is preliminary data.</text>
</comment>
<gene>
    <name evidence="1" type="ORF">SYV04_32530</name>
</gene>
<dbReference type="Proteomes" id="UP001291309">
    <property type="component" value="Unassembled WGS sequence"/>
</dbReference>
<evidence type="ECO:0000313" key="1">
    <source>
        <dbReference type="EMBL" id="MDY7231161.1"/>
    </source>
</evidence>
<protein>
    <submittedName>
        <fullName evidence="1">Uncharacterized protein</fullName>
    </submittedName>
</protein>
<dbReference type="RefSeq" id="WP_321549869.1">
    <property type="nucleotide sequence ID" value="NZ_JAXIVS010000013.1"/>
</dbReference>
<proteinExistence type="predicted"/>
<name>A0ABU5HCU4_9BACT</name>
<sequence length="105" mass="11976">MDIAQVAETAEGFLQDYLEKNSHFTPDAEIDVDDPATLRIFFFRAVPHPSLPDTIMYMFVFGRKLRKEDPEVTQRVEQSMAALKQAHPEVNQFKAHLNVKRATGA</sequence>
<organism evidence="1 2">
    <name type="scientific">Hyalangium rubrum</name>
    <dbReference type="NCBI Taxonomy" id="3103134"/>
    <lineage>
        <taxon>Bacteria</taxon>
        <taxon>Pseudomonadati</taxon>
        <taxon>Myxococcota</taxon>
        <taxon>Myxococcia</taxon>
        <taxon>Myxococcales</taxon>
        <taxon>Cystobacterineae</taxon>
        <taxon>Archangiaceae</taxon>
        <taxon>Hyalangium</taxon>
    </lineage>
</organism>
<accession>A0ABU5HCU4</accession>
<evidence type="ECO:0000313" key="2">
    <source>
        <dbReference type="Proteomes" id="UP001291309"/>
    </source>
</evidence>
<dbReference type="EMBL" id="JAXIVS010000013">
    <property type="protein sequence ID" value="MDY7231161.1"/>
    <property type="molecule type" value="Genomic_DNA"/>
</dbReference>
<keyword evidence="2" id="KW-1185">Reference proteome</keyword>